<dbReference type="InterPro" id="IPR005358">
    <property type="entry name" value="Puta_zinc/iron-chelating_dom"/>
</dbReference>
<evidence type="ECO:0000313" key="1">
    <source>
        <dbReference type="EMBL" id="WNC07918.1"/>
    </source>
</evidence>
<protein>
    <submittedName>
        <fullName evidence="1">YkgJ family cysteine cluster protein</fullName>
    </submittedName>
</protein>
<organism evidence="1 2">
    <name type="scientific">Pseudomonas coleopterorum</name>
    <dbReference type="NCBI Taxonomy" id="1605838"/>
    <lineage>
        <taxon>Bacteria</taxon>
        <taxon>Pseudomonadati</taxon>
        <taxon>Pseudomonadota</taxon>
        <taxon>Gammaproteobacteria</taxon>
        <taxon>Pseudomonadales</taxon>
        <taxon>Pseudomonadaceae</taxon>
        <taxon>Pseudomonas</taxon>
    </lineage>
</organism>
<evidence type="ECO:0000313" key="2">
    <source>
        <dbReference type="Proteomes" id="UP001258207"/>
    </source>
</evidence>
<name>A0AAJ6MRS4_9PSED</name>
<gene>
    <name evidence="1" type="ORF">RI108_11275</name>
</gene>
<reference evidence="1" key="1">
    <citation type="submission" date="2023-09" db="EMBL/GenBank/DDBJ databases">
        <title>First report of Pseudomonas coleopterorum DJ13 causing leaf spot on Rhododendron pulchrum Sweet in China.</title>
        <authorList>
            <person name="Zhang Y."/>
        </authorList>
    </citation>
    <scope>NUCLEOTIDE SEQUENCE</scope>
    <source>
        <strain evidence="1">DJ13</strain>
    </source>
</reference>
<accession>A0AAJ6MRS4</accession>
<proteinExistence type="predicted"/>
<dbReference type="Pfam" id="PF03692">
    <property type="entry name" value="CxxCxxCC"/>
    <property type="match status" value="1"/>
</dbReference>
<dbReference type="AlphaFoldDB" id="A0AAJ6MRS4"/>
<dbReference type="Proteomes" id="UP001258207">
    <property type="component" value="Chromosome"/>
</dbReference>
<dbReference type="RefSeq" id="WP_090358287.1">
    <property type="nucleotide sequence ID" value="NZ_CP134081.1"/>
</dbReference>
<dbReference type="EMBL" id="CP134081">
    <property type="protein sequence ID" value="WNC07918.1"/>
    <property type="molecule type" value="Genomic_DNA"/>
</dbReference>
<sequence>MSRVNPCLECGACCAHFRVSFYWGECQSAGGPVPDERVIQVTHNRVAMLGTDVRPSRCTALVGEVGKPGVSCSMYAQRSSTCREFEASWEHGEHNPACDTARAAYGLPPLPAPVIISLAS</sequence>